<dbReference type="EMBL" id="PDJI01000004">
    <property type="protein sequence ID" value="PFG38201.1"/>
    <property type="molecule type" value="Genomic_DNA"/>
</dbReference>
<feature type="transmembrane region" description="Helical" evidence="5">
    <location>
        <begin position="83"/>
        <end position="113"/>
    </location>
</feature>
<organism evidence="7 8">
    <name type="scientific">Georgenia soli</name>
    <dbReference type="NCBI Taxonomy" id="638953"/>
    <lineage>
        <taxon>Bacteria</taxon>
        <taxon>Bacillati</taxon>
        <taxon>Actinomycetota</taxon>
        <taxon>Actinomycetes</taxon>
        <taxon>Micrococcales</taxon>
        <taxon>Bogoriellaceae</taxon>
        <taxon>Georgenia</taxon>
    </lineage>
</organism>
<accession>A0A2A9EI57</accession>
<protein>
    <submittedName>
        <fullName evidence="7">Fusaric acid resistance family protein</fullName>
    </submittedName>
</protein>
<evidence type="ECO:0000313" key="7">
    <source>
        <dbReference type="EMBL" id="PFG38201.1"/>
    </source>
</evidence>
<dbReference type="Proteomes" id="UP000222106">
    <property type="component" value="Unassembled WGS sequence"/>
</dbReference>
<evidence type="ECO:0000256" key="2">
    <source>
        <dbReference type="ARBA" id="ARBA00022692"/>
    </source>
</evidence>
<feature type="domain" description="Integral membrane bound transporter" evidence="6">
    <location>
        <begin position="174"/>
        <end position="296"/>
    </location>
</feature>
<evidence type="ECO:0000256" key="4">
    <source>
        <dbReference type="ARBA" id="ARBA00023136"/>
    </source>
</evidence>
<feature type="transmembrane region" description="Helical" evidence="5">
    <location>
        <begin position="125"/>
        <end position="146"/>
    </location>
</feature>
<proteinExistence type="predicted"/>
<evidence type="ECO:0000256" key="3">
    <source>
        <dbReference type="ARBA" id="ARBA00022989"/>
    </source>
</evidence>
<feature type="transmembrane region" description="Helical" evidence="5">
    <location>
        <begin position="38"/>
        <end position="54"/>
    </location>
</feature>
<keyword evidence="8" id="KW-1185">Reference proteome</keyword>
<evidence type="ECO:0000256" key="5">
    <source>
        <dbReference type="SAM" id="Phobius"/>
    </source>
</evidence>
<dbReference type="RefSeq" id="WP_098482519.1">
    <property type="nucleotide sequence ID" value="NZ_PDJI01000004.1"/>
</dbReference>
<evidence type="ECO:0000313" key="8">
    <source>
        <dbReference type="Proteomes" id="UP000222106"/>
    </source>
</evidence>
<comment type="caution">
    <text evidence="7">The sequence shown here is derived from an EMBL/GenBank/DDBJ whole genome shotgun (WGS) entry which is preliminary data.</text>
</comment>
<gene>
    <name evidence="7" type="ORF">ATJ97_0673</name>
</gene>
<sequence length="333" mass="33653">MGDEASRSFLRRLLGAAVLLFVAVGVPMLATLPLGVEFAAPAVLVAAFSLVLSMNAGWRRTLAAAPAMVVASALTAWTGGSGWWVLVIALLGVCVGLAARYGWAAAAVLVGFVASGMAPAEDVSWTRLAVMAAAALYAVAVARALHLPESVPGVSLPWRQALIAAGVFGAVTGLAALVARAVELPIASWLPATAFILVLPTAELTLGQRAVHRVAGTALGALVAVAIGAVPLVRGLAASLALLALLLCLVFPRPLWRSAAFATTAVMLLLGSTMGTSAAAAERVWAVVVAVVLVLLGAALAAGLARIIPHEAAEVAADGARARRREVEAEPAG</sequence>
<feature type="transmembrane region" description="Helical" evidence="5">
    <location>
        <begin position="12"/>
        <end position="32"/>
    </location>
</feature>
<dbReference type="GO" id="GO:0016020">
    <property type="term" value="C:membrane"/>
    <property type="evidence" value="ECO:0007669"/>
    <property type="project" value="UniProtKB-SubCell"/>
</dbReference>
<feature type="transmembrane region" description="Helical" evidence="5">
    <location>
        <begin position="61"/>
        <end position="77"/>
    </location>
</feature>
<comment type="subcellular location">
    <subcellularLocation>
        <location evidence="1">Membrane</location>
        <topology evidence="1">Multi-pass membrane protein</topology>
    </subcellularLocation>
</comment>
<keyword evidence="3 5" id="KW-1133">Transmembrane helix</keyword>
<feature type="transmembrane region" description="Helical" evidence="5">
    <location>
        <begin position="284"/>
        <end position="305"/>
    </location>
</feature>
<feature type="transmembrane region" description="Helical" evidence="5">
    <location>
        <begin position="218"/>
        <end position="251"/>
    </location>
</feature>
<keyword evidence="4 5" id="KW-0472">Membrane</keyword>
<dbReference type="AlphaFoldDB" id="A0A2A9EI57"/>
<keyword evidence="2 5" id="KW-0812">Transmembrane</keyword>
<evidence type="ECO:0000259" key="6">
    <source>
        <dbReference type="Pfam" id="PF13515"/>
    </source>
</evidence>
<dbReference type="Pfam" id="PF13515">
    <property type="entry name" value="FUSC_2"/>
    <property type="match status" value="1"/>
</dbReference>
<evidence type="ECO:0000256" key="1">
    <source>
        <dbReference type="ARBA" id="ARBA00004141"/>
    </source>
</evidence>
<dbReference type="InterPro" id="IPR049453">
    <property type="entry name" value="Memb_transporter_dom"/>
</dbReference>
<name>A0A2A9EI57_9MICO</name>
<reference evidence="7 8" key="1">
    <citation type="submission" date="2017-10" db="EMBL/GenBank/DDBJ databases">
        <title>Sequencing the genomes of 1000 actinobacteria strains.</title>
        <authorList>
            <person name="Klenk H.-P."/>
        </authorList>
    </citation>
    <scope>NUCLEOTIDE SEQUENCE [LARGE SCALE GENOMIC DNA]</scope>
    <source>
        <strain evidence="7 8">DSM 21838</strain>
    </source>
</reference>
<feature type="transmembrane region" description="Helical" evidence="5">
    <location>
        <begin position="158"/>
        <end position="179"/>
    </location>
</feature>
<feature type="transmembrane region" description="Helical" evidence="5">
    <location>
        <begin position="186"/>
        <end position="206"/>
    </location>
</feature>
<feature type="transmembrane region" description="Helical" evidence="5">
    <location>
        <begin position="258"/>
        <end position="278"/>
    </location>
</feature>